<evidence type="ECO:0000256" key="2">
    <source>
        <dbReference type="ARBA" id="ARBA00005227"/>
    </source>
</evidence>
<keyword evidence="4 7" id="KW-0732">Signal</keyword>
<reference evidence="8 9" key="1">
    <citation type="submission" date="2020-07" db="EMBL/GenBank/DDBJ databases">
        <title>The yeast mating-type switching endonuclease HO is a domesticated member of an unorthodox homing genetic element family.</title>
        <authorList>
            <person name="Coughlan A.Y."/>
            <person name="Lombardi L."/>
            <person name="Braun-Galleani S."/>
            <person name="Martos A.R."/>
            <person name="Galeote V."/>
            <person name="Bigey F."/>
            <person name="Dequin S."/>
            <person name="Byrne K.P."/>
            <person name="Wolfe K.H."/>
        </authorList>
    </citation>
    <scope>NUCLEOTIDE SEQUENCE [LARGE SCALE GENOMIC DNA]</scope>
    <source>
        <strain evidence="8 9">NRRL Y-6702</strain>
    </source>
</reference>
<feature type="transmembrane region" description="Helical" evidence="7">
    <location>
        <begin position="585"/>
        <end position="605"/>
    </location>
</feature>
<feature type="transmembrane region" description="Helical" evidence="7">
    <location>
        <begin position="357"/>
        <end position="384"/>
    </location>
</feature>
<evidence type="ECO:0000256" key="1">
    <source>
        <dbReference type="ARBA" id="ARBA00004141"/>
    </source>
</evidence>
<evidence type="ECO:0000256" key="5">
    <source>
        <dbReference type="ARBA" id="ARBA00022989"/>
    </source>
</evidence>
<protein>
    <recommendedName>
        <fullName evidence="7">Transmembrane 9 superfamily member</fullName>
    </recommendedName>
</protein>
<dbReference type="GO" id="GO:0007034">
    <property type="term" value="P:vacuolar transport"/>
    <property type="evidence" value="ECO:0007669"/>
    <property type="project" value="TreeGrafter"/>
</dbReference>
<gene>
    <name evidence="8" type="ORF">HG535_0G04520</name>
</gene>
<dbReference type="GO" id="GO:0000329">
    <property type="term" value="C:fungal-type vacuole membrane"/>
    <property type="evidence" value="ECO:0007669"/>
    <property type="project" value="TreeGrafter"/>
</dbReference>
<comment type="similarity">
    <text evidence="2 7">Belongs to the nonaspanin (TM9SF) (TC 9.A.2) family.</text>
</comment>
<feature type="transmembrane region" description="Helical" evidence="7">
    <location>
        <begin position="550"/>
        <end position="573"/>
    </location>
</feature>
<evidence type="ECO:0000256" key="7">
    <source>
        <dbReference type="RuleBase" id="RU363079"/>
    </source>
</evidence>
<name>A0A7H9B979_ZYGMR</name>
<dbReference type="RefSeq" id="XP_037146294.1">
    <property type="nucleotide sequence ID" value="XM_037290399.1"/>
</dbReference>
<feature type="signal peptide" evidence="7">
    <location>
        <begin position="1"/>
        <end position="19"/>
    </location>
</feature>
<feature type="chain" id="PRO_5029034796" description="Transmembrane 9 superfamily member" evidence="7">
    <location>
        <begin position="20"/>
        <end position="657"/>
    </location>
</feature>
<dbReference type="Proteomes" id="UP000509704">
    <property type="component" value="Chromosome 7"/>
</dbReference>
<dbReference type="OrthoDB" id="1666796at2759"/>
<proteinExistence type="inferred from homology"/>
<feature type="transmembrane region" description="Helical" evidence="7">
    <location>
        <begin position="396"/>
        <end position="416"/>
    </location>
</feature>
<dbReference type="KEGG" id="zmk:HG535_0G04520"/>
<evidence type="ECO:0000256" key="4">
    <source>
        <dbReference type="ARBA" id="ARBA00022729"/>
    </source>
</evidence>
<comment type="subcellular location">
    <subcellularLocation>
        <location evidence="1">Membrane</location>
        <topology evidence="1">Multi-pass membrane protein</topology>
    </subcellularLocation>
</comment>
<evidence type="ECO:0000313" key="9">
    <source>
        <dbReference type="Proteomes" id="UP000509704"/>
    </source>
</evidence>
<evidence type="ECO:0000313" key="8">
    <source>
        <dbReference type="EMBL" id="QLG74569.1"/>
    </source>
</evidence>
<dbReference type="Pfam" id="PF02990">
    <property type="entry name" value="EMP70"/>
    <property type="match status" value="1"/>
</dbReference>
<dbReference type="PANTHER" id="PTHR10766:SF111">
    <property type="entry name" value="TRANSMEMBRANE 9 SUPERFAMILY MEMBER 2"/>
    <property type="match status" value="1"/>
</dbReference>
<feature type="transmembrane region" description="Helical" evidence="7">
    <location>
        <begin position="458"/>
        <end position="481"/>
    </location>
</feature>
<dbReference type="PANTHER" id="PTHR10766">
    <property type="entry name" value="TRANSMEMBRANE 9 SUPERFAMILY PROTEIN"/>
    <property type="match status" value="1"/>
</dbReference>
<organism evidence="8 9">
    <name type="scientific">Zygotorulaspora mrakii</name>
    <name type="common">Zygosaccharomyces mrakii</name>
    <dbReference type="NCBI Taxonomy" id="42260"/>
    <lineage>
        <taxon>Eukaryota</taxon>
        <taxon>Fungi</taxon>
        <taxon>Dikarya</taxon>
        <taxon>Ascomycota</taxon>
        <taxon>Saccharomycotina</taxon>
        <taxon>Saccharomycetes</taxon>
        <taxon>Saccharomycetales</taxon>
        <taxon>Saccharomycetaceae</taxon>
        <taxon>Zygotorulaspora</taxon>
    </lineage>
</organism>
<dbReference type="InterPro" id="IPR004240">
    <property type="entry name" value="EMP70"/>
</dbReference>
<dbReference type="EMBL" id="CP058610">
    <property type="protein sequence ID" value="QLG74569.1"/>
    <property type="molecule type" value="Genomic_DNA"/>
</dbReference>
<dbReference type="GO" id="GO:0005768">
    <property type="term" value="C:endosome"/>
    <property type="evidence" value="ECO:0007669"/>
    <property type="project" value="TreeGrafter"/>
</dbReference>
<keyword evidence="3 7" id="KW-0812">Transmembrane</keyword>
<evidence type="ECO:0000256" key="3">
    <source>
        <dbReference type="ARBA" id="ARBA00022692"/>
    </source>
</evidence>
<feature type="transmembrane region" description="Helical" evidence="7">
    <location>
        <begin position="518"/>
        <end position="538"/>
    </location>
</feature>
<evidence type="ECO:0000256" key="6">
    <source>
        <dbReference type="ARBA" id="ARBA00023136"/>
    </source>
</evidence>
<dbReference type="GeneID" id="59238352"/>
<keyword evidence="9" id="KW-1185">Reference proteome</keyword>
<feature type="transmembrane region" description="Helical" evidence="7">
    <location>
        <begin position="295"/>
        <end position="317"/>
    </location>
</feature>
<feature type="transmembrane region" description="Helical" evidence="7">
    <location>
        <begin position="617"/>
        <end position="647"/>
    </location>
</feature>
<feature type="transmembrane region" description="Helical" evidence="7">
    <location>
        <begin position="428"/>
        <end position="452"/>
    </location>
</feature>
<sequence>MMTADILLLLSLFVSLNNAFWLPGVTPTTYHTGDAIPLLVNHLTPSQQFHHINSEGDTVSGDAQHYMYSYDYYYPKFHFCQPQNIRKEPESLGSFLFGDRIYNSPFELNMLDNKECVKLCSTSIPKEDSQFINSLIKSGFKQNWIVDGLPAGNGVLRSDDDQDDEEQKYLVGFPLGFVDVIDGWDAQQNPNRERDSKASQNKIIELPYFANHFEIEIHYHKIESNAHRVVGFVVTPYSIKDNSETCILDGERLVLSEKGDTEVSFTYSVKYMHFAQTWATRWDQYAYGFDSKIEWVSLLNCSGVVIALSAVVVHMLMRALKKDFARYNELNLDNQFQEDSGWKLCHGDVFRIPNRPLLLSVLIGSGTQLFLMVICSVILATIGFANSQSRGTLPTVMFILYALFGSIGSYTSMGVYKFFKGPYWKVNMILTPILVPGSVFLIIVGLNTFLAFVHSSGVIPLGTLITVIVLWLILSVPLSLAGSLIAHKKCSWDHHPTKTNQIFRQIPFEPWYMKTIPAALLAGFFPFTSIAVELYFIYTSLWYNQFFYMFGFVLFSFFLLVMTTALVTVLITYNSLCLENWKWQWKSFIVGGLGCATYVFIHAILFTKFELRGFVTIVLYVGYSALISILCCIITGTVGFFTSMLFVKRIYSSIKVD</sequence>
<keyword evidence="5 7" id="KW-1133">Transmembrane helix</keyword>
<dbReference type="GO" id="GO:0072657">
    <property type="term" value="P:protein localization to membrane"/>
    <property type="evidence" value="ECO:0007669"/>
    <property type="project" value="TreeGrafter"/>
</dbReference>
<dbReference type="AlphaFoldDB" id="A0A7H9B979"/>
<keyword evidence="6 7" id="KW-0472">Membrane</keyword>
<accession>A0A7H9B979</accession>